<evidence type="ECO:0000256" key="2">
    <source>
        <dbReference type="ARBA" id="ARBA00022857"/>
    </source>
</evidence>
<dbReference type="AlphaFoldDB" id="A0AAJ6VV52"/>
<dbReference type="Gene3D" id="3.40.50.720">
    <property type="entry name" value="NAD(P)-binding Rossmann-like Domain"/>
    <property type="match status" value="1"/>
</dbReference>
<reference evidence="6" key="1">
    <citation type="submission" date="2025-08" db="UniProtKB">
        <authorList>
            <consortium name="RefSeq"/>
        </authorList>
    </citation>
    <scope>IDENTIFICATION</scope>
</reference>
<dbReference type="GO" id="GO:0005739">
    <property type="term" value="C:mitochondrion"/>
    <property type="evidence" value="ECO:0007669"/>
    <property type="project" value="UniProtKB-SubCell"/>
</dbReference>
<dbReference type="InterPro" id="IPR036291">
    <property type="entry name" value="NAD(P)-bd_dom_sf"/>
</dbReference>
<evidence type="ECO:0000256" key="1">
    <source>
        <dbReference type="ARBA" id="ARBA00004173"/>
    </source>
</evidence>
<dbReference type="PANTHER" id="PTHR44889">
    <property type="entry name" value="INACTIVE HYDROXYSTEROID DEHYDROGENASE-LIKE PROTEIN 1"/>
    <property type="match status" value="1"/>
</dbReference>
<dbReference type="KEGG" id="goe:100902245"/>
<dbReference type="InterPro" id="IPR052149">
    <property type="entry name" value="17-beta-HSD3-like"/>
</dbReference>
<evidence type="ECO:0000256" key="4">
    <source>
        <dbReference type="ARBA" id="ARBA00038261"/>
    </source>
</evidence>
<evidence type="ECO:0000313" key="5">
    <source>
        <dbReference type="Proteomes" id="UP000694867"/>
    </source>
</evidence>
<organism evidence="5 6">
    <name type="scientific">Galendromus occidentalis</name>
    <name type="common">western predatory mite</name>
    <dbReference type="NCBI Taxonomy" id="34638"/>
    <lineage>
        <taxon>Eukaryota</taxon>
        <taxon>Metazoa</taxon>
        <taxon>Ecdysozoa</taxon>
        <taxon>Arthropoda</taxon>
        <taxon>Chelicerata</taxon>
        <taxon>Arachnida</taxon>
        <taxon>Acari</taxon>
        <taxon>Parasitiformes</taxon>
        <taxon>Mesostigmata</taxon>
        <taxon>Gamasina</taxon>
        <taxon>Phytoseioidea</taxon>
        <taxon>Phytoseiidae</taxon>
        <taxon>Typhlodrominae</taxon>
        <taxon>Galendromus</taxon>
    </lineage>
</organism>
<dbReference type="RefSeq" id="XP_003737655.1">
    <property type="nucleotide sequence ID" value="XM_003737607.2"/>
</dbReference>
<evidence type="ECO:0000256" key="3">
    <source>
        <dbReference type="ARBA" id="ARBA00023128"/>
    </source>
</evidence>
<dbReference type="Proteomes" id="UP000694867">
    <property type="component" value="Unplaced"/>
</dbReference>
<dbReference type="FunFam" id="3.40.50.720:FF:000137">
    <property type="entry name" value="Hydroxysteroid (17-beta) dehydrogenase 3"/>
    <property type="match status" value="1"/>
</dbReference>
<sequence length="339" mass="38367">MPSEDSLSKRVKMAAVDSAFYLLQEAVLAANRYRNYLALIGFLYCGKLGCAVTSRVYEAFKVHMLSRIWKTDLKKYGQWALVTGCTEGIGKEYARQLAARGINIVLLSRNQTKLEAVKNELETTYKIKTKVVVVDLSDGFEVCNTVWPQIEGLEIGILVNNAGVMYDQPSRFCNVPVKKLNEHITINMQAVMLMTYMVLPQMLARKRGLVINMSSIAAFYPLPLMTVYSASKAFVDWFSQGLNVEYGSQGIEVQSLIPSYISTNLVRFSNFLSTPSFIVPDAKRFVSSALDTVGYSKRTTGFWSHGLQYWSMEHIPQWLWSINSQLMFRAIDNSAERKF</sequence>
<gene>
    <name evidence="6" type="primary">LOC100902245</name>
</gene>
<dbReference type="PIRSF" id="PIRSF000126">
    <property type="entry name" value="11-beta-HSD1"/>
    <property type="match status" value="1"/>
</dbReference>
<keyword evidence="5" id="KW-1185">Reference proteome</keyword>
<dbReference type="GeneID" id="100902245"/>
<comment type="similarity">
    <text evidence="4">Belongs to the short-chain dehydrogenases/reductases (SDR) family. 17-beta-HSD 3 subfamily.</text>
</comment>
<dbReference type="PRINTS" id="PR00081">
    <property type="entry name" value="GDHRDH"/>
</dbReference>
<name>A0AAJ6VV52_9ACAR</name>
<proteinExistence type="inferred from homology"/>
<dbReference type="PRINTS" id="PR00080">
    <property type="entry name" value="SDRFAMILY"/>
</dbReference>
<dbReference type="PANTHER" id="PTHR44889:SF1">
    <property type="entry name" value="INACTIVE HYDROXYSTEROID DEHYDROGENASE-LIKE PROTEIN 1"/>
    <property type="match status" value="1"/>
</dbReference>
<protein>
    <submittedName>
        <fullName evidence="6">Inactive hydroxysteroid dehydrogenase-like protein 1</fullName>
    </submittedName>
</protein>
<dbReference type="SUPFAM" id="SSF51735">
    <property type="entry name" value="NAD(P)-binding Rossmann-fold domains"/>
    <property type="match status" value="1"/>
</dbReference>
<accession>A0AAJ6VV52</accession>
<dbReference type="InterPro" id="IPR002347">
    <property type="entry name" value="SDR_fam"/>
</dbReference>
<keyword evidence="2" id="KW-0521">NADP</keyword>
<comment type="subcellular location">
    <subcellularLocation>
        <location evidence="1">Mitochondrion</location>
    </subcellularLocation>
</comment>
<dbReference type="CDD" id="cd05356">
    <property type="entry name" value="17beta-HSD1_like_SDR_c"/>
    <property type="match status" value="1"/>
</dbReference>
<dbReference type="Pfam" id="PF00106">
    <property type="entry name" value="adh_short"/>
    <property type="match status" value="1"/>
</dbReference>
<keyword evidence="3" id="KW-0496">Mitochondrion</keyword>
<evidence type="ECO:0000313" key="6">
    <source>
        <dbReference type="RefSeq" id="XP_003737655.1"/>
    </source>
</evidence>